<keyword evidence="7" id="KW-1185">Reference proteome</keyword>
<evidence type="ECO:0000256" key="4">
    <source>
        <dbReference type="PROSITE-ProRule" id="PRU00024"/>
    </source>
</evidence>
<evidence type="ECO:0000256" key="1">
    <source>
        <dbReference type="ARBA" id="ARBA00022723"/>
    </source>
</evidence>
<dbReference type="InterPro" id="IPR000315">
    <property type="entry name" value="Znf_B-box"/>
</dbReference>
<evidence type="ECO:0000259" key="5">
    <source>
        <dbReference type="PROSITE" id="PS50119"/>
    </source>
</evidence>
<dbReference type="Proteomes" id="UP001396334">
    <property type="component" value="Unassembled WGS sequence"/>
</dbReference>
<evidence type="ECO:0000256" key="2">
    <source>
        <dbReference type="ARBA" id="ARBA00022771"/>
    </source>
</evidence>
<keyword evidence="1" id="KW-0479">Metal-binding</keyword>
<keyword evidence="2 4" id="KW-0863">Zinc-finger</keyword>
<evidence type="ECO:0000313" key="6">
    <source>
        <dbReference type="EMBL" id="KAK8993356.1"/>
    </source>
</evidence>
<dbReference type="PANTHER" id="PTHR31717">
    <property type="entry name" value="ZINC FINGER PROTEIN CONSTANS-LIKE 10"/>
    <property type="match status" value="1"/>
</dbReference>
<gene>
    <name evidence="6" type="ORF">V6N11_033457</name>
</gene>
<proteinExistence type="predicted"/>
<comment type="caution">
    <text evidence="6">The sequence shown here is derived from an EMBL/GenBank/DDBJ whole genome shotgun (WGS) entry which is preliminary data.</text>
</comment>
<evidence type="ECO:0000313" key="7">
    <source>
        <dbReference type="Proteomes" id="UP001396334"/>
    </source>
</evidence>
<evidence type="ECO:0000256" key="3">
    <source>
        <dbReference type="ARBA" id="ARBA00022833"/>
    </source>
</evidence>
<sequence length="123" mass="13957">MCKGLQQRNRSASCLKESVSPNADPVSRPVNCELCESRAALYCQADDAYLCRKCDKWVHEANFLALRHVRCFLCGTCQNPTQRYLIGASREVVLPSMVSPSERRHCDSDMETKHSTKTPFLFL</sequence>
<keyword evidence="3" id="KW-0862">Zinc</keyword>
<dbReference type="EMBL" id="JBBPBN010000049">
    <property type="protein sequence ID" value="KAK8993356.1"/>
    <property type="molecule type" value="Genomic_DNA"/>
</dbReference>
<protein>
    <recommendedName>
        <fullName evidence="5">B box-type domain-containing protein</fullName>
    </recommendedName>
</protein>
<organism evidence="6 7">
    <name type="scientific">Hibiscus sabdariffa</name>
    <name type="common">roselle</name>
    <dbReference type="NCBI Taxonomy" id="183260"/>
    <lineage>
        <taxon>Eukaryota</taxon>
        <taxon>Viridiplantae</taxon>
        <taxon>Streptophyta</taxon>
        <taxon>Embryophyta</taxon>
        <taxon>Tracheophyta</taxon>
        <taxon>Spermatophyta</taxon>
        <taxon>Magnoliopsida</taxon>
        <taxon>eudicotyledons</taxon>
        <taxon>Gunneridae</taxon>
        <taxon>Pentapetalae</taxon>
        <taxon>rosids</taxon>
        <taxon>malvids</taxon>
        <taxon>Malvales</taxon>
        <taxon>Malvaceae</taxon>
        <taxon>Malvoideae</taxon>
        <taxon>Hibiscus</taxon>
    </lineage>
</organism>
<reference evidence="6 7" key="1">
    <citation type="journal article" date="2024" name="G3 (Bethesda)">
        <title>Genome assembly of Hibiscus sabdariffa L. provides insights into metabolisms of medicinal natural products.</title>
        <authorList>
            <person name="Kim T."/>
        </authorList>
    </citation>
    <scope>NUCLEOTIDE SEQUENCE [LARGE SCALE GENOMIC DNA]</scope>
    <source>
        <strain evidence="6">TK-2024</strain>
        <tissue evidence="6">Old leaves</tissue>
    </source>
</reference>
<accession>A0ABR2PY56</accession>
<dbReference type="InterPro" id="IPR049808">
    <property type="entry name" value="CONSTANS-like_Bbox1"/>
</dbReference>
<name>A0ABR2PY56_9ROSI</name>
<dbReference type="PANTHER" id="PTHR31717:SF142">
    <property type="entry name" value="B-BOX DOMAIN PROTEIN 30-RELATED"/>
    <property type="match status" value="1"/>
</dbReference>
<feature type="domain" description="B box-type" evidence="5">
    <location>
        <begin position="27"/>
        <end position="68"/>
    </location>
</feature>
<dbReference type="CDD" id="cd19821">
    <property type="entry name" value="Bbox1_BBX-like"/>
    <property type="match status" value="1"/>
</dbReference>
<dbReference type="SMART" id="SM00336">
    <property type="entry name" value="BBOX"/>
    <property type="match status" value="1"/>
</dbReference>
<dbReference type="PROSITE" id="PS50119">
    <property type="entry name" value="ZF_BBOX"/>
    <property type="match status" value="1"/>
</dbReference>